<sequence>DLNGPSKCPPSVSDLLKESTQNVTSLLKESTQGVSTLLREITSSSPVSMLIKSDQDADLLPILSKSVSGDRTKKKKKVTKIISFDDEEDQLWGTPIRGTVAGEDSEDGCDRLSASAASSVTEQMDLLPGSQDDTSLKHHSEYLNGDCSYLKLDVIRFNGKLAPFNKTC</sequence>
<dbReference type="Proteomes" id="UP000018936">
    <property type="component" value="Unassembled WGS sequence"/>
</dbReference>
<comment type="caution">
    <text evidence="1">The sequence shown here is derived from an EMBL/GenBank/DDBJ whole genome shotgun (WGS) entry which is preliminary data.</text>
</comment>
<dbReference type="PANTHER" id="PTHR47194:SF4">
    <property type="entry name" value="SORTING NEXIN-29"/>
    <property type="match status" value="1"/>
</dbReference>
<gene>
    <name evidence="1" type="primary">SNX29</name>
    <name evidence="1" type="ORF">L345_06979</name>
</gene>
<accession>V8NYW0</accession>
<evidence type="ECO:0000313" key="1">
    <source>
        <dbReference type="EMBL" id="ETE67235.1"/>
    </source>
</evidence>
<organism evidence="1 2">
    <name type="scientific">Ophiophagus hannah</name>
    <name type="common">King cobra</name>
    <name type="synonym">Naja hannah</name>
    <dbReference type="NCBI Taxonomy" id="8665"/>
    <lineage>
        <taxon>Eukaryota</taxon>
        <taxon>Metazoa</taxon>
        <taxon>Chordata</taxon>
        <taxon>Craniata</taxon>
        <taxon>Vertebrata</taxon>
        <taxon>Euteleostomi</taxon>
        <taxon>Lepidosauria</taxon>
        <taxon>Squamata</taxon>
        <taxon>Bifurcata</taxon>
        <taxon>Unidentata</taxon>
        <taxon>Episquamata</taxon>
        <taxon>Toxicofera</taxon>
        <taxon>Serpentes</taxon>
        <taxon>Colubroidea</taxon>
        <taxon>Elapidae</taxon>
        <taxon>Elapinae</taxon>
        <taxon>Ophiophagus</taxon>
    </lineage>
</organism>
<evidence type="ECO:0000313" key="2">
    <source>
        <dbReference type="Proteomes" id="UP000018936"/>
    </source>
</evidence>
<protein>
    <submittedName>
        <fullName evidence="1">Sorting nexin-29</fullName>
    </submittedName>
</protein>
<reference evidence="1 2" key="1">
    <citation type="journal article" date="2013" name="Proc. Natl. Acad. Sci. U.S.A.">
        <title>The king cobra genome reveals dynamic gene evolution and adaptation in the snake venom system.</title>
        <authorList>
            <person name="Vonk F.J."/>
            <person name="Casewell N.R."/>
            <person name="Henkel C.V."/>
            <person name="Heimberg A.M."/>
            <person name="Jansen H.J."/>
            <person name="McCleary R.J."/>
            <person name="Kerkkamp H.M."/>
            <person name="Vos R.A."/>
            <person name="Guerreiro I."/>
            <person name="Calvete J.J."/>
            <person name="Wuster W."/>
            <person name="Woods A.E."/>
            <person name="Logan J.M."/>
            <person name="Harrison R.A."/>
            <person name="Castoe T.A."/>
            <person name="de Koning A.P."/>
            <person name="Pollock D.D."/>
            <person name="Yandell M."/>
            <person name="Calderon D."/>
            <person name="Renjifo C."/>
            <person name="Currier R.B."/>
            <person name="Salgado D."/>
            <person name="Pla D."/>
            <person name="Sanz L."/>
            <person name="Hyder A.S."/>
            <person name="Ribeiro J.M."/>
            <person name="Arntzen J.W."/>
            <person name="van den Thillart G.E."/>
            <person name="Boetzer M."/>
            <person name="Pirovano W."/>
            <person name="Dirks R.P."/>
            <person name="Spaink H.P."/>
            <person name="Duboule D."/>
            <person name="McGlinn E."/>
            <person name="Kini R.M."/>
            <person name="Richardson M.K."/>
        </authorList>
    </citation>
    <scope>NUCLEOTIDE SEQUENCE</scope>
    <source>
        <tissue evidence="1">Blood</tissue>
    </source>
</reference>
<dbReference type="OrthoDB" id="428895at2759"/>
<dbReference type="EMBL" id="AZIM01001348">
    <property type="protein sequence ID" value="ETE67235.1"/>
    <property type="molecule type" value="Genomic_DNA"/>
</dbReference>
<name>V8NYW0_OPHHA</name>
<dbReference type="AlphaFoldDB" id="V8NYW0"/>
<keyword evidence="2" id="KW-1185">Reference proteome</keyword>
<feature type="non-terminal residue" evidence="1">
    <location>
        <position position="1"/>
    </location>
</feature>
<dbReference type="PANTHER" id="PTHR47194">
    <property type="entry name" value="SORTING NEXIN-29-RELATED"/>
    <property type="match status" value="1"/>
</dbReference>
<proteinExistence type="predicted"/>